<proteinExistence type="predicted"/>
<comment type="caution">
    <text evidence="1">The sequence shown here is derived from an EMBL/GenBank/DDBJ whole genome shotgun (WGS) entry which is preliminary data.</text>
</comment>
<keyword evidence="2" id="KW-1185">Reference proteome</keyword>
<dbReference type="InterPro" id="IPR021239">
    <property type="entry name" value="DUF2625"/>
</dbReference>
<reference evidence="1 2" key="1">
    <citation type="submission" date="2024-11" db="EMBL/GenBank/DDBJ databases">
        <authorList>
            <person name="Heng Y.C."/>
            <person name="Lim A.C.H."/>
            <person name="Lee J.K.Y."/>
            <person name="Kittelmann S."/>
        </authorList>
    </citation>
    <scope>NUCLEOTIDE SEQUENCE [LARGE SCALE GENOMIC DNA]</scope>
    <source>
        <strain evidence="1 2">WILCCON 0185</strain>
    </source>
</reference>
<dbReference type="Pfam" id="PF10946">
    <property type="entry name" value="DUF2625"/>
    <property type="match status" value="1"/>
</dbReference>
<evidence type="ECO:0000313" key="2">
    <source>
        <dbReference type="Proteomes" id="UP001623591"/>
    </source>
</evidence>
<dbReference type="RefSeq" id="WP_406770721.1">
    <property type="nucleotide sequence ID" value="NZ_JBJHZZ010000015.1"/>
</dbReference>
<dbReference type="Proteomes" id="UP001623591">
    <property type="component" value="Unassembled WGS sequence"/>
</dbReference>
<sequence>MSKKLSELIYEEGNAWTMFETWFDKAENQVEVLPNTKADGEETLLQLQITNRSTMGAIALECGGLLVNHGWLRILGSGNERISGNLLSWNNISEIKIEYSIKNALIIAYDIVGGVYAINGGAFGQSFKNVFYFAPDTLEWEDTEKGYTDFINWALNGDINLYYKSFRWTGWEEDVRKLIGEYGISIFPYLWTKEGKNVNKCHREAIPMKEIWGIEQEFIKQMIKKD</sequence>
<evidence type="ECO:0000313" key="1">
    <source>
        <dbReference type="EMBL" id="MFL0248293.1"/>
    </source>
</evidence>
<dbReference type="EMBL" id="JBJHZZ010000015">
    <property type="protein sequence ID" value="MFL0248293.1"/>
    <property type="molecule type" value="Genomic_DNA"/>
</dbReference>
<accession>A0ABW8T725</accession>
<protein>
    <submittedName>
        <fullName evidence="1">DUF2625 family protein</fullName>
    </submittedName>
</protein>
<organism evidence="1 2">
    <name type="scientific">Candidatus Clostridium stratigraminis</name>
    <dbReference type="NCBI Taxonomy" id="3381661"/>
    <lineage>
        <taxon>Bacteria</taxon>
        <taxon>Bacillati</taxon>
        <taxon>Bacillota</taxon>
        <taxon>Clostridia</taxon>
        <taxon>Eubacteriales</taxon>
        <taxon>Clostridiaceae</taxon>
        <taxon>Clostridium</taxon>
    </lineage>
</organism>
<gene>
    <name evidence="1" type="ORF">ACJDUG_15145</name>
</gene>
<name>A0ABW8T725_9CLOT</name>